<keyword evidence="9 19" id="KW-0547">Nucleotide-binding</keyword>
<dbReference type="NCBIfam" id="NF002821">
    <property type="entry name" value="PRK02983.1"/>
    <property type="match status" value="1"/>
</dbReference>
<dbReference type="InterPro" id="IPR006195">
    <property type="entry name" value="aa-tRNA-synth_II"/>
</dbReference>
<evidence type="ECO:0000256" key="1">
    <source>
        <dbReference type="ARBA" id="ARBA00004651"/>
    </source>
</evidence>
<dbReference type="AlphaFoldDB" id="A0A1Y0HWV8"/>
<evidence type="ECO:0000256" key="20">
    <source>
        <dbReference type="SAM" id="MobiDB-lite"/>
    </source>
</evidence>
<keyword evidence="21" id="KW-0472">Membrane</keyword>
<keyword evidence="14" id="KW-0046">Antibiotic resistance</keyword>
<evidence type="ECO:0000256" key="12">
    <source>
        <dbReference type="ARBA" id="ARBA00023098"/>
    </source>
</evidence>
<dbReference type="SUPFAM" id="SSF55681">
    <property type="entry name" value="Class II aaRS and biotin synthetases"/>
    <property type="match status" value="1"/>
</dbReference>
<feature type="transmembrane region" description="Helical" evidence="21">
    <location>
        <begin position="54"/>
        <end position="71"/>
    </location>
</feature>
<dbReference type="GO" id="GO:0006629">
    <property type="term" value="P:lipid metabolic process"/>
    <property type="evidence" value="ECO:0007669"/>
    <property type="project" value="UniProtKB-KW"/>
</dbReference>
<protein>
    <recommendedName>
        <fullName evidence="19">Lysine--tRNA ligase</fullName>
        <ecNumber evidence="19">6.1.1.6</ecNumber>
    </recommendedName>
    <alternativeName>
        <fullName evidence="19">Lysyl-tRNA synthetase</fullName>
        <shortName evidence="19">LysRS</shortName>
    </alternativeName>
</protein>
<dbReference type="InterPro" id="IPR002313">
    <property type="entry name" value="Lys-tRNA-ligase_II"/>
</dbReference>
<evidence type="ECO:0000256" key="11">
    <source>
        <dbReference type="ARBA" id="ARBA00022989"/>
    </source>
</evidence>
<keyword evidence="5 19" id="KW-0436">Ligase</keyword>
<dbReference type="RefSeq" id="WP_087470675.1">
    <property type="nucleotide sequence ID" value="NZ_CP021383.1"/>
</dbReference>
<dbReference type="Proteomes" id="UP000196228">
    <property type="component" value="Chromosome"/>
</dbReference>
<evidence type="ECO:0000256" key="17">
    <source>
        <dbReference type="ARBA" id="ARBA00047540"/>
    </source>
</evidence>
<dbReference type="NCBIfam" id="TIGR00499">
    <property type="entry name" value="lysS_bact"/>
    <property type="match status" value="1"/>
</dbReference>
<comment type="catalytic activity">
    <reaction evidence="18 19">
        <text>tRNA(Lys) + L-lysine + ATP = L-lysyl-tRNA(Lys) + AMP + diphosphate</text>
        <dbReference type="Rhea" id="RHEA:20792"/>
        <dbReference type="Rhea" id="RHEA-COMP:9696"/>
        <dbReference type="Rhea" id="RHEA-COMP:9697"/>
        <dbReference type="ChEBI" id="CHEBI:30616"/>
        <dbReference type="ChEBI" id="CHEBI:32551"/>
        <dbReference type="ChEBI" id="CHEBI:33019"/>
        <dbReference type="ChEBI" id="CHEBI:78442"/>
        <dbReference type="ChEBI" id="CHEBI:78529"/>
        <dbReference type="ChEBI" id="CHEBI:456215"/>
        <dbReference type="EC" id="6.1.1.6"/>
    </reaction>
</comment>
<sequence>MVTSTRGTARRRAGDGDDDPGRRAAESAGARTRTVSAPGASPWAEAVARWGGRVLQVYAVWLLLALLFRPVARHAERPVAEVLSITNVPSYPSLFTAVVVGLVASGFLRRRRVALWFVILVWQLPSALVMLLALVLDRVDPTAGVLDDVHWTAYAGGVVGLVLTVVLIAARRAFPARIARGAWWAAGLVLLIGLALAAAIVTALLWVVPSSLDTPAERIGWAASVSVGLSPHEEPFAIDGSAPGWLALVGGLVAGAALLLAVVVFLRTGPRDAARRPDEELALRRLLLEHPSDDSLEYFATRDDRDAIFSADGRAAVSYRVVSGVVLAAGDPLGDPASWPDAIDRTLAFARGHGWAPGVLSASEKGARAYRDAGLAVITMGDEAIVETREFDLAAPSMRPVRHAVARPQREGYSVRLRRQREIPADELAALARAADEWRHGEDERGFSMALERLGSPRDPRVLVVTAHDRDGEPRGLLTFVPWGRKGVSLDYMRRSPDAAPGVTELMISTLASEGAGMAIDRVSLNFAMFRGLIEQGESVAANPWQRFLRRLVLAASRWWQLDQLYRSNQKYEPRWRTRYLCYAASAQLTSVTVAAGQAEGFVPLWPTPRSARAGAGSSADAALGTAVREQEDALLALDVPTQRLTDQERARRAKLDVLAAAGMPAYPVGVPRTHRLADVDELLLGHGVSVSGRVVRLRDLGGVCFAVLREENHERQVLLTADGTADVALWRRAVDLADQVSVTGTVVRSRTGELSVHADSWVMASKSLKAPPDKFRGLADPETRMRLRHVDLALDTKASVTLRGRSAAVHALRTSLVERGFIEVETPILQRVHGGANARPFRTHINAYDMDLYLRIAPELFLKQLAIGGIERVFELGRNFRNEGADATHNPEFTSLEAYQAFGDYTTMRHLTRELVVAAAVAVHGDAVSRRPDGSEVRLDGEWPVVTVHDAVSRAVGAEVTPDTPEHELHALCARFGIEVGEDETHGAVVNEMYDRLVEGQTVEPTFYTDFPVETSPLTRVHRRDPRLAERWDLVGFGAELGTAYSELIDPIDQRERFTQQSLLAAAGDPEAMEIDEGFLSALEFAMPPTGGLGLGVDRIYMTIIGASIRETLAFPFVKPQRRS</sequence>
<keyword evidence="6" id="KW-0808">Transferase</keyword>
<evidence type="ECO:0000256" key="18">
    <source>
        <dbReference type="ARBA" id="ARBA00048573"/>
    </source>
</evidence>
<dbReference type="GO" id="GO:0005829">
    <property type="term" value="C:cytosol"/>
    <property type="evidence" value="ECO:0007669"/>
    <property type="project" value="TreeGrafter"/>
</dbReference>
<evidence type="ECO:0000256" key="9">
    <source>
        <dbReference type="ARBA" id="ARBA00022741"/>
    </source>
</evidence>
<feature type="transmembrane region" description="Helical" evidence="21">
    <location>
        <begin position="245"/>
        <end position="266"/>
    </location>
</feature>
<keyword evidence="11 21" id="KW-1133">Transmembrane helix</keyword>
<evidence type="ECO:0000256" key="8">
    <source>
        <dbReference type="ARBA" id="ARBA00022723"/>
    </source>
</evidence>
<dbReference type="GO" id="GO:0000049">
    <property type="term" value="F:tRNA binding"/>
    <property type="evidence" value="ECO:0007669"/>
    <property type="project" value="TreeGrafter"/>
</dbReference>
<feature type="transmembrane region" description="Helical" evidence="21">
    <location>
        <begin position="182"/>
        <end position="208"/>
    </location>
</feature>
<keyword evidence="10 19" id="KW-0067">ATP-binding</keyword>
<dbReference type="Gene3D" id="3.30.930.10">
    <property type="entry name" value="Bira Bifunctional Protein, Domain 2"/>
    <property type="match status" value="1"/>
</dbReference>
<evidence type="ECO:0000313" key="23">
    <source>
        <dbReference type="EMBL" id="ARU51643.1"/>
    </source>
</evidence>
<evidence type="ECO:0000256" key="4">
    <source>
        <dbReference type="ARBA" id="ARBA00022475"/>
    </source>
</evidence>
<evidence type="ECO:0000256" key="6">
    <source>
        <dbReference type="ARBA" id="ARBA00022679"/>
    </source>
</evidence>
<evidence type="ECO:0000256" key="5">
    <source>
        <dbReference type="ARBA" id="ARBA00022598"/>
    </source>
</evidence>
<dbReference type="GO" id="GO:0046677">
    <property type="term" value="P:response to antibiotic"/>
    <property type="evidence" value="ECO:0007669"/>
    <property type="project" value="UniProtKB-KW"/>
</dbReference>
<evidence type="ECO:0000256" key="15">
    <source>
        <dbReference type="ARBA" id="ARBA00023268"/>
    </source>
</evidence>
<dbReference type="Pfam" id="PF09924">
    <property type="entry name" value="LPG_synthase_C"/>
    <property type="match status" value="1"/>
</dbReference>
<evidence type="ECO:0000256" key="13">
    <source>
        <dbReference type="ARBA" id="ARBA00023146"/>
    </source>
</evidence>
<dbReference type="InterPro" id="IPR031553">
    <property type="entry name" value="tRNA-synt_2_TM"/>
</dbReference>
<proteinExistence type="inferred from homology"/>
<dbReference type="EC" id="6.1.1.6" evidence="19"/>
<dbReference type="InterPro" id="IPR012340">
    <property type="entry name" value="NA-bd_OB-fold"/>
</dbReference>
<feature type="binding site" evidence="19">
    <location>
        <position position="1041"/>
    </location>
    <ligand>
        <name>Mg(2+)</name>
        <dbReference type="ChEBI" id="CHEBI:18420"/>
        <label>1</label>
    </ligand>
</feature>
<feature type="region of interest" description="Disordered" evidence="20">
    <location>
        <begin position="1"/>
        <end position="36"/>
    </location>
</feature>
<dbReference type="GO" id="GO:0005886">
    <property type="term" value="C:plasma membrane"/>
    <property type="evidence" value="ECO:0007669"/>
    <property type="project" value="UniProtKB-SubCell"/>
</dbReference>
<keyword evidence="7 21" id="KW-0812">Transmembrane</keyword>
<name>A0A1Y0HWV8_CELCE</name>
<dbReference type="CDD" id="cd04322">
    <property type="entry name" value="LysRS_N"/>
    <property type="match status" value="1"/>
</dbReference>
<keyword evidence="19" id="KW-0648">Protein biosynthesis</keyword>
<evidence type="ECO:0000313" key="24">
    <source>
        <dbReference type="Proteomes" id="UP000196228"/>
    </source>
</evidence>
<dbReference type="Pfam" id="PF00152">
    <property type="entry name" value="tRNA-synt_2"/>
    <property type="match status" value="1"/>
</dbReference>
<dbReference type="InterPro" id="IPR004365">
    <property type="entry name" value="NA-bd_OB_tRNA"/>
</dbReference>
<dbReference type="GO" id="GO:0000287">
    <property type="term" value="F:magnesium ion binding"/>
    <property type="evidence" value="ECO:0007669"/>
    <property type="project" value="UniProtKB-UniRule"/>
</dbReference>
<comment type="similarity">
    <text evidence="2">In the N-terminal section; belongs to the LPG synthetase family.</text>
</comment>
<dbReference type="GO" id="GO:0006430">
    <property type="term" value="P:lysyl-tRNA aminoacylation"/>
    <property type="evidence" value="ECO:0007669"/>
    <property type="project" value="UniProtKB-UniRule"/>
</dbReference>
<dbReference type="PANTHER" id="PTHR42918:SF15">
    <property type="entry name" value="LYSINE--TRNA LIGASE, CHLOROPLASTIC_MITOCHONDRIAL"/>
    <property type="match status" value="1"/>
</dbReference>
<dbReference type="GO" id="GO:0005524">
    <property type="term" value="F:ATP binding"/>
    <property type="evidence" value="ECO:0007669"/>
    <property type="project" value="UniProtKB-UniRule"/>
</dbReference>
<dbReference type="InterPro" id="IPR024320">
    <property type="entry name" value="LPG_synthase_C"/>
</dbReference>
<comment type="subunit">
    <text evidence="19">Homodimer.</text>
</comment>
<dbReference type="OrthoDB" id="9801152at2"/>
<keyword evidence="19" id="KW-0963">Cytoplasm</keyword>
<evidence type="ECO:0000256" key="10">
    <source>
        <dbReference type="ARBA" id="ARBA00022840"/>
    </source>
</evidence>
<comment type="catalytic activity">
    <reaction evidence="17">
        <text>L-lysyl-tRNA(Lys) + a 1,2-diacyl-sn-glycero-3-phospho-(1'-sn-glycerol) = a 1,2-diacyl-sn-glycero-3-phospho-1'-(3'-O-L-lysyl)-sn-glycerol + tRNA(Lys)</text>
        <dbReference type="Rhea" id="RHEA:10668"/>
        <dbReference type="Rhea" id="RHEA-COMP:9696"/>
        <dbReference type="Rhea" id="RHEA-COMP:9697"/>
        <dbReference type="ChEBI" id="CHEBI:64716"/>
        <dbReference type="ChEBI" id="CHEBI:75792"/>
        <dbReference type="ChEBI" id="CHEBI:78442"/>
        <dbReference type="ChEBI" id="CHEBI:78529"/>
        <dbReference type="EC" id="2.3.2.3"/>
    </reaction>
</comment>
<evidence type="ECO:0000256" key="19">
    <source>
        <dbReference type="HAMAP-Rule" id="MF_00252"/>
    </source>
</evidence>
<keyword evidence="15" id="KW-0511">Multifunctional enzyme</keyword>
<dbReference type="PRINTS" id="PR00982">
    <property type="entry name" value="TRNASYNTHLYS"/>
</dbReference>
<dbReference type="KEGG" id="cceu:CBR64_09290"/>
<keyword evidence="12" id="KW-0443">Lipid metabolism</keyword>
<feature type="binding site" evidence="19">
    <location>
        <position position="1034"/>
    </location>
    <ligand>
        <name>Mg(2+)</name>
        <dbReference type="ChEBI" id="CHEBI:18420"/>
        <label>1</label>
    </ligand>
</feature>
<comment type="similarity">
    <text evidence="19">Belongs to the class-II aminoacyl-tRNA synthetase family.</text>
</comment>
<dbReference type="Pfam" id="PF16995">
    <property type="entry name" value="tRNA-synt_2_TM"/>
    <property type="match status" value="1"/>
</dbReference>
<feature type="transmembrane region" description="Helical" evidence="21">
    <location>
        <begin position="91"/>
        <end position="108"/>
    </location>
</feature>
<dbReference type="EMBL" id="CP021383">
    <property type="protein sequence ID" value="ARU51643.1"/>
    <property type="molecule type" value="Genomic_DNA"/>
</dbReference>
<dbReference type="Pfam" id="PF01336">
    <property type="entry name" value="tRNA_anti-codon"/>
    <property type="match status" value="1"/>
</dbReference>
<reference evidence="23 24" key="1">
    <citation type="submission" date="2017-05" db="EMBL/GenBank/DDBJ databases">
        <authorList>
            <person name="Song R."/>
            <person name="Chenine A.L."/>
            <person name="Ruprecht R.M."/>
        </authorList>
    </citation>
    <scope>NUCLEOTIDE SEQUENCE [LARGE SCALE GENOMIC DNA]</scope>
    <source>
        <strain evidence="23 24">PSBB019</strain>
    </source>
</reference>
<feature type="transmembrane region" description="Helical" evidence="21">
    <location>
        <begin position="115"/>
        <end position="136"/>
    </location>
</feature>
<keyword evidence="13 19" id="KW-0030">Aminoacyl-tRNA synthetase</keyword>
<dbReference type="HAMAP" id="MF_00252">
    <property type="entry name" value="Lys_tRNA_synth_class2"/>
    <property type="match status" value="1"/>
</dbReference>
<feature type="binding site" evidence="19">
    <location>
        <position position="1041"/>
    </location>
    <ligand>
        <name>Mg(2+)</name>
        <dbReference type="ChEBI" id="CHEBI:18420"/>
        <label>2</label>
    </ligand>
</feature>
<dbReference type="GO" id="GO:0004824">
    <property type="term" value="F:lysine-tRNA ligase activity"/>
    <property type="evidence" value="ECO:0007669"/>
    <property type="project" value="UniProtKB-UniRule"/>
</dbReference>
<dbReference type="GO" id="GO:0050071">
    <property type="term" value="F:phosphatidylglycerol lysyltransferase activity"/>
    <property type="evidence" value="ECO:0007669"/>
    <property type="project" value="UniProtKB-EC"/>
</dbReference>
<accession>A0A1Y0HWV8</accession>
<dbReference type="InterPro" id="IPR004364">
    <property type="entry name" value="Aa-tRNA-synt_II"/>
</dbReference>
<keyword evidence="4" id="KW-1003">Cell membrane</keyword>
<feature type="domain" description="Aminoacyl-transfer RNA synthetases class-II family profile" evidence="22">
    <location>
        <begin position="812"/>
        <end position="1121"/>
    </location>
</feature>
<organism evidence="23 24">
    <name type="scientific">Cellulosimicrobium cellulans</name>
    <name type="common">Arthrobacter luteus</name>
    <dbReference type="NCBI Taxonomy" id="1710"/>
    <lineage>
        <taxon>Bacteria</taxon>
        <taxon>Bacillati</taxon>
        <taxon>Actinomycetota</taxon>
        <taxon>Actinomycetes</taxon>
        <taxon>Micrococcales</taxon>
        <taxon>Promicromonosporaceae</taxon>
        <taxon>Cellulosimicrobium</taxon>
    </lineage>
</organism>
<evidence type="ECO:0000256" key="21">
    <source>
        <dbReference type="SAM" id="Phobius"/>
    </source>
</evidence>
<comment type="cofactor">
    <cofactor evidence="19">
        <name>Mg(2+)</name>
        <dbReference type="ChEBI" id="CHEBI:18420"/>
    </cofactor>
    <text evidence="19">Binds 3 Mg(2+) ions per subunit.</text>
</comment>
<feature type="transmembrane region" description="Helical" evidence="21">
    <location>
        <begin position="151"/>
        <end position="170"/>
    </location>
</feature>
<comment type="function">
    <text evidence="16">Catalyzes the production of L-lysyl-tRNA(Lys)transfer and the transfer of a lysyl group from L-lysyl-tRNA(Lys) to membrane-bound phosphatidylglycerol (PG), which produces lysylphosphatidylglycerol (LPG), one of the components of the bacterial membrane with a positive net charge. LPG synthesis contributes to the resistance to cationic antimicrobial peptides (CAMPs) and likely protects M.tuberculosis against the CAMPs produced by competiting microorganisms (bacteriocins). In fact, the modification of anionic phosphatidylglycerol with positively charged L-lysine results in repulsion of the peptides.</text>
</comment>
<dbReference type="Gene3D" id="2.40.50.140">
    <property type="entry name" value="Nucleic acid-binding proteins"/>
    <property type="match status" value="1"/>
</dbReference>
<dbReference type="SUPFAM" id="SSF50249">
    <property type="entry name" value="Nucleic acid-binding proteins"/>
    <property type="match status" value="1"/>
</dbReference>
<keyword evidence="19" id="KW-0460">Magnesium</keyword>
<gene>
    <name evidence="19" type="primary">lysS</name>
    <name evidence="23" type="ORF">CBR64_09290</name>
</gene>
<evidence type="ECO:0000256" key="3">
    <source>
        <dbReference type="ARBA" id="ARBA00009968"/>
    </source>
</evidence>
<feature type="compositionally biased region" description="Basic and acidic residues" evidence="20">
    <location>
        <begin position="12"/>
        <end position="25"/>
    </location>
</feature>
<dbReference type="InterPro" id="IPR018149">
    <property type="entry name" value="Lys-tRNA-synth_II_C"/>
</dbReference>
<comment type="subcellular location">
    <subcellularLocation>
        <location evidence="1">Cell membrane</location>
        <topology evidence="1">Multi-pass membrane protein</topology>
    </subcellularLocation>
    <subcellularLocation>
        <location evidence="19">Cytoplasm</location>
    </subcellularLocation>
</comment>
<evidence type="ECO:0000256" key="14">
    <source>
        <dbReference type="ARBA" id="ARBA00023251"/>
    </source>
</evidence>
<dbReference type="NCBIfam" id="NF001756">
    <property type="entry name" value="PRK00484.1"/>
    <property type="match status" value="1"/>
</dbReference>
<dbReference type="PANTHER" id="PTHR42918">
    <property type="entry name" value="LYSYL-TRNA SYNTHETASE"/>
    <property type="match status" value="1"/>
</dbReference>
<comment type="similarity">
    <text evidence="3">In the C-terminal section; belongs to the class-II aminoacyl-tRNA synthetase family.</text>
</comment>
<dbReference type="PROSITE" id="PS50862">
    <property type="entry name" value="AA_TRNA_LIGASE_II"/>
    <property type="match status" value="1"/>
</dbReference>
<evidence type="ECO:0000256" key="16">
    <source>
        <dbReference type="ARBA" id="ARBA00024681"/>
    </source>
</evidence>
<evidence type="ECO:0000259" key="22">
    <source>
        <dbReference type="PROSITE" id="PS50862"/>
    </source>
</evidence>
<evidence type="ECO:0000256" key="7">
    <source>
        <dbReference type="ARBA" id="ARBA00022692"/>
    </source>
</evidence>
<dbReference type="InterPro" id="IPR045864">
    <property type="entry name" value="aa-tRNA-synth_II/BPL/LPL"/>
</dbReference>
<evidence type="ECO:0000256" key="2">
    <source>
        <dbReference type="ARBA" id="ARBA00005270"/>
    </source>
</evidence>
<keyword evidence="8 19" id="KW-0479">Metal-binding</keyword>
<dbReference type="InterPro" id="IPR044136">
    <property type="entry name" value="Lys-tRNA-ligase_II_N"/>
</dbReference>